<organism evidence="1 2">
    <name type="scientific">Prymnesium parvum</name>
    <name type="common">Toxic golden alga</name>
    <dbReference type="NCBI Taxonomy" id="97485"/>
    <lineage>
        <taxon>Eukaryota</taxon>
        <taxon>Haptista</taxon>
        <taxon>Haptophyta</taxon>
        <taxon>Prymnesiophyceae</taxon>
        <taxon>Prymnesiales</taxon>
        <taxon>Prymnesiaceae</taxon>
        <taxon>Prymnesium</taxon>
    </lineage>
</organism>
<dbReference type="EMBL" id="JBGBPQ010000032">
    <property type="protein sequence ID" value="KAL1495486.1"/>
    <property type="molecule type" value="Genomic_DNA"/>
</dbReference>
<dbReference type="Proteomes" id="UP001515480">
    <property type="component" value="Unassembled WGS sequence"/>
</dbReference>
<evidence type="ECO:0000313" key="2">
    <source>
        <dbReference type="Proteomes" id="UP001515480"/>
    </source>
</evidence>
<keyword evidence="2" id="KW-1185">Reference proteome</keyword>
<sequence>MREYNAAQGQRQFEYAAGHPLFGNQRNFAACAQYYDNLWRQAVKAKILSVTAPLNRADVDSLFVTNRGAAWPGGPSGV</sequence>
<comment type="caution">
    <text evidence="1">The sequence shown here is derived from an EMBL/GenBank/DDBJ whole genome shotgun (WGS) entry which is preliminary data.</text>
</comment>
<name>A0AB34ICJ9_PRYPA</name>
<gene>
    <name evidence="1" type="ORF">AB1Y20_016852</name>
</gene>
<protein>
    <submittedName>
        <fullName evidence="1">Uncharacterized protein</fullName>
    </submittedName>
</protein>
<dbReference type="AlphaFoldDB" id="A0AB34ICJ9"/>
<reference evidence="1 2" key="1">
    <citation type="journal article" date="2024" name="Science">
        <title>Giant polyketide synthase enzymes in the biosynthesis of giant marine polyether toxins.</title>
        <authorList>
            <person name="Fallon T.R."/>
            <person name="Shende V.V."/>
            <person name="Wierzbicki I.H."/>
            <person name="Pendleton A.L."/>
            <person name="Watervoot N.F."/>
            <person name="Auber R.P."/>
            <person name="Gonzalez D.J."/>
            <person name="Wisecaver J.H."/>
            <person name="Moore B.S."/>
        </authorList>
    </citation>
    <scope>NUCLEOTIDE SEQUENCE [LARGE SCALE GENOMIC DNA]</scope>
    <source>
        <strain evidence="1 2">12B1</strain>
    </source>
</reference>
<proteinExistence type="predicted"/>
<accession>A0AB34ICJ9</accession>
<evidence type="ECO:0000313" key="1">
    <source>
        <dbReference type="EMBL" id="KAL1495486.1"/>
    </source>
</evidence>